<accession>A0AAE0ZBE2</accession>
<keyword evidence="2" id="KW-1185">Reference proteome</keyword>
<gene>
    <name evidence="1" type="ORF">RRG08_053785</name>
</gene>
<reference evidence="1" key="1">
    <citation type="journal article" date="2023" name="G3 (Bethesda)">
        <title>A reference genome for the long-term kleptoplast-retaining sea slug Elysia crispata morphotype clarki.</title>
        <authorList>
            <person name="Eastman K.E."/>
            <person name="Pendleton A.L."/>
            <person name="Shaikh M.A."/>
            <person name="Suttiyut T."/>
            <person name="Ogas R."/>
            <person name="Tomko P."/>
            <person name="Gavelis G."/>
            <person name="Widhalm J.R."/>
            <person name="Wisecaver J.H."/>
        </authorList>
    </citation>
    <scope>NUCLEOTIDE SEQUENCE</scope>
    <source>
        <strain evidence="1">ECLA1</strain>
    </source>
</reference>
<evidence type="ECO:0000313" key="1">
    <source>
        <dbReference type="EMBL" id="KAK3766282.1"/>
    </source>
</evidence>
<dbReference type="EMBL" id="JAWDGP010004237">
    <property type="protein sequence ID" value="KAK3766282.1"/>
    <property type="molecule type" value="Genomic_DNA"/>
</dbReference>
<proteinExistence type="predicted"/>
<dbReference type="Proteomes" id="UP001283361">
    <property type="component" value="Unassembled WGS sequence"/>
</dbReference>
<protein>
    <submittedName>
        <fullName evidence="1">Uncharacterized protein</fullName>
    </submittedName>
</protein>
<evidence type="ECO:0000313" key="2">
    <source>
        <dbReference type="Proteomes" id="UP001283361"/>
    </source>
</evidence>
<dbReference type="AlphaFoldDB" id="A0AAE0ZBE2"/>
<sequence>MIATCSTFLATSPPTVGFYYSRDGPGDDLGNEATSQLEQPHHRDFPCEVLHQYWYCLLTRVTWSCLSIHLVGEEDKGKSTLEFID</sequence>
<organism evidence="1 2">
    <name type="scientific">Elysia crispata</name>
    <name type="common">lettuce slug</name>
    <dbReference type="NCBI Taxonomy" id="231223"/>
    <lineage>
        <taxon>Eukaryota</taxon>
        <taxon>Metazoa</taxon>
        <taxon>Spiralia</taxon>
        <taxon>Lophotrochozoa</taxon>
        <taxon>Mollusca</taxon>
        <taxon>Gastropoda</taxon>
        <taxon>Heterobranchia</taxon>
        <taxon>Euthyneura</taxon>
        <taxon>Panpulmonata</taxon>
        <taxon>Sacoglossa</taxon>
        <taxon>Placobranchoidea</taxon>
        <taxon>Plakobranchidae</taxon>
        <taxon>Elysia</taxon>
    </lineage>
</organism>
<comment type="caution">
    <text evidence="1">The sequence shown here is derived from an EMBL/GenBank/DDBJ whole genome shotgun (WGS) entry which is preliminary data.</text>
</comment>
<name>A0AAE0ZBE2_9GAST</name>